<name>A0ABN1QH60_9ACTN</name>
<dbReference type="PANTHER" id="PTHR43619">
    <property type="entry name" value="S-ADENOSYL-L-METHIONINE-DEPENDENT METHYLTRANSFERASE YKTD-RELATED"/>
    <property type="match status" value="1"/>
</dbReference>
<evidence type="ECO:0000313" key="4">
    <source>
        <dbReference type="Proteomes" id="UP001500665"/>
    </source>
</evidence>
<keyword evidence="1 3" id="KW-0489">Methyltransferase</keyword>
<gene>
    <name evidence="3" type="ORF">GCM10009550_14030</name>
</gene>
<dbReference type="InterPro" id="IPR029063">
    <property type="entry name" value="SAM-dependent_MTases_sf"/>
</dbReference>
<evidence type="ECO:0000256" key="2">
    <source>
        <dbReference type="ARBA" id="ARBA00022679"/>
    </source>
</evidence>
<keyword evidence="2" id="KW-0808">Transferase</keyword>
<dbReference type="Gene3D" id="3.40.50.150">
    <property type="entry name" value="Vaccinia Virus protein VP39"/>
    <property type="match status" value="1"/>
</dbReference>
<dbReference type="GO" id="GO:0008168">
    <property type="term" value="F:methyltransferase activity"/>
    <property type="evidence" value="ECO:0007669"/>
    <property type="project" value="UniProtKB-KW"/>
</dbReference>
<reference evidence="3 4" key="1">
    <citation type="journal article" date="2019" name="Int. J. Syst. Evol. Microbiol.">
        <title>The Global Catalogue of Microorganisms (GCM) 10K type strain sequencing project: providing services to taxonomists for standard genome sequencing and annotation.</title>
        <authorList>
            <consortium name="The Broad Institute Genomics Platform"/>
            <consortium name="The Broad Institute Genome Sequencing Center for Infectious Disease"/>
            <person name="Wu L."/>
            <person name="Ma J."/>
        </authorList>
    </citation>
    <scope>NUCLEOTIDE SEQUENCE [LARGE SCALE GENOMIC DNA]</scope>
    <source>
        <strain evidence="3 4">JCM 10696</strain>
    </source>
</reference>
<dbReference type="PANTHER" id="PTHR43619:SF2">
    <property type="entry name" value="S-ADENOSYL-L-METHIONINE-DEPENDENT METHYLTRANSFERASES SUPERFAMILY PROTEIN"/>
    <property type="match status" value="1"/>
</dbReference>
<proteinExistence type="predicted"/>
<evidence type="ECO:0000313" key="3">
    <source>
        <dbReference type="EMBL" id="GAA0942675.1"/>
    </source>
</evidence>
<dbReference type="GO" id="GO:0032259">
    <property type="term" value="P:methylation"/>
    <property type="evidence" value="ECO:0007669"/>
    <property type="project" value="UniProtKB-KW"/>
</dbReference>
<evidence type="ECO:0000256" key="1">
    <source>
        <dbReference type="ARBA" id="ARBA00022603"/>
    </source>
</evidence>
<organism evidence="3 4">
    <name type="scientific">Actinocorallia libanotica</name>
    <dbReference type="NCBI Taxonomy" id="46162"/>
    <lineage>
        <taxon>Bacteria</taxon>
        <taxon>Bacillati</taxon>
        <taxon>Actinomycetota</taxon>
        <taxon>Actinomycetes</taxon>
        <taxon>Streptosporangiales</taxon>
        <taxon>Thermomonosporaceae</taxon>
        <taxon>Actinocorallia</taxon>
    </lineage>
</organism>
<keyword evidence="4" id="KW-1185">Reference proteome</keyword>
<protein>
    <submittedName>
        <fullName evidence="3">Class I SAM-dependent methyltransferase</fullName>
    </submittedName>
</protein>
<dbReference type="Pfam" id="PF04072">
    <property type="entry name" value="LCM"/>
    <property type="match status" value="1"/>
</dbReference>
<dbReference type="InterPro" id="IPR007213">
    <property type="entry name" value="Ppm1/Ppm2/Tcmp"/>
</dbReference>
<accession>A0ABN1QH60</accession>
<dbReference type="SUPFAM" id="SSF53335">
    <property type="entry name" value="S-adenosyl-L-methionine-dependent methyltransferases"/>
    <property type="match status" value="1"/>
</dbReference>
<dbReference type="Proteomes" id="UP001500665">
    <property type="component" value="Unassembled WGS sequence"/>
</dbReference>
<dbReference type="EMBL" id="BAAAHH010000004">
    <property type="protein sequence ID" value="GAA0942675.1"/>
    <property type="molecule type" value="Genomic_DNA"/>
</dbReference>
<dbReference type="RefSeq" id="WP_344237981.1">
    <property type="nucleotide sequence ID" value="NZ_BAAAHH010000004.1"/>
</dbReference>
<dbReference type="InterPro" id="IPR016874">
    <property type="entry name" value="TcmP-like"/>
</dbReference>
<dbReference type="PIRSF" id="PIRSF028177">
    <property type="entry name" value="Polyketide_synth_Omtfrase_TcmP"/>
    <property type="match status" value="1"/>
</dbReference>
<comment type="caution">
    <text evidence="3">The sequence shown here is derived from an EMBL/GenBank/DDBJ whole genome shotgun (WGS) entry which is preliminary data.</text>
</comment>
<sequence>MDGRSAKLSGVEQTALVTLYLRAVESRSKDSILRDGAAAEAVRRLGDDFGLGSLKMRLTAGDRYLVALRARQLDLWAAAFLARHPDAVVVQLGCGLDSRSSRLDVPAGALWFDVDLPEIAALRRKLFPERAGHRTIGASVTEGRWWEEVPWDRPVLAIAEGLLMYLPEQEVRRLLERLTDRFATGELLFDGVAPWVVWISDRLPRVYGEFAMHWATRDARELEKWNPRLRRVEEVVPLTQHALIPSRPYRCLYRALSLIPPLREELKLFRFEF</sequence>